<sequence>MSERMGKEANHVPILEGKNFPLWNILIKVELAARGLKEICNSDGPPNSDPITISNWNKLNIEAVQLLLSRLHPDIIVTVVDAITVKNARALWKKINDKYAAPTITNQGRAWLRWECL</sequence>
<name>A0A9Q3JJY4_9BASI</name>
<dbReference type="EMBL" id="AVOT02074807">
    <property type="protein sequence ID" value="MBW0563817.1"/>
    <property type="molecule type" value="Genomic_DNA"/>
</dbReference>
<evidence type="ECO:0000313" key="1">
    <source>
        <dbReference type="EMBL" id="MBW0563817.1"/>
    </source>
</evidence>
<accession>A0A9Q3JJY4</accession>
<keyword evidence="2" id="KW-1185">Reference proteome</keyword>
<proteinExistence type="predicted"/>
<protein>
    <recommendedName>
        <fullName evidence="3">Retrotransposon Copia-like N-terminal domain-containing protein</fullName>
    </recommendedName>
</protein>
<evidence type="ECO:0008006" key="3">
    <source>
        <dbReference type="Google" id="ProtNLM"/>
    </source>
</evidence>
<dbReference type="AlphaFoldDB" id="A0A9Q3JJY4"/>
<gene>
    <name evidence="1" type="ORF">O181_103532</name>
</gene>
<comment type="caution">
    <text evidence="1">The sequence shown here is derived from an EMBL/GenBank/DDBJ whole genome shotgun (WGS) entry which is preliminary data.</text>
</comment>
<evidence type="ECO:0000313" key="2">
    <source>
        <dbReference type="Proteomes" id="UP000765509"/>
    </source>
</evidence>
<reference evidence="1" key="1">
    <citation type="submission" date="2021-03" db="EMBL/GenBank/DDBJ databases">
        <title>Draft genome sequence of rust myrtle Austropuccinia psidii MF-1, a brazilian biotype.</title>
        <authorList>
            <person name="Quecine M.C."/>
            <person name="Pachon D.M.R."/>
            <person name="Bonatelli M.L."/>
            <person name="Correr F.H."/>
            <person name="Franceschini L.M."/>
            <person name="Leite T.F."/>
            <person name="Margarido G.R.A."/>
            <person name="Almeida C.A."/>
            <person name="Ferrarezi J.A."/>
            <person name="Labate C.A."/>
        </authorList>
    </citation>
    <scope>NUCLEOTIDE SEQUENCE</scope>
    <source>
        <strain evidence="1">MF-1</strain>
    </source>
</reference>
<organism evidence="1 2">
    <name type="scientific">Austropuccinia psidii MF-1</name>
    <dbReference type="NCBI Taxonomy" id="1389203"/>
    <lineage>
        <taxon>Eukaryota</taxon>
        <taxon>Fungi</taxon>
        <taxon>Dikarya</taxon>
        <taxon>Basidiomycota</taxon>
        <taxon>Pucciniomycotina</taxon>
        <taxon>Pucciniomycetes</taxon>
        <taxon>Pucciniales</taxon>
        <taxon>Sphaerophragmiaceae</taxon>
        <taxon>Austropuccinia</taxon>
    </lineage>
</organism>
<dbReference type="Proteomes" id="UP000765509">
    <property type="component" value="Unassembled WGS sequence"/>
</dbReference>